<evidence type="ECO:0000313" key="2">
    <source>
        <dbReference type="EMBL" id="GAT61969.1"/>
    </source>
</evidence>
<dbReference type="OrthoDB" id="9795599at2"/>
<dbReference type="InterPro" id="IPR015867">
    <property type="entry name" value="N-reg_PII/ATP_PRibTrfase_C"/>
</dbReference>
<proteinExistence type="inferred from homology"/>
<dbReference type="Proteomes" id="UP000076586">
    <property type="component" value="Unassembled WGS sequence"/>
</dbReference>
<dbReference type="SUPFAM" id="SSF54913">
    <property type="entry name" value="GlnB-like"/>
    <property type="match status" value="1"/>
</dbReference>
<reference evidence="3" key="2">
    <citation type="journal article" date="2017" name="Genome Announc.">
        <title>Draft genome sequence of Paludibacter jiangxiensis NM7(T), a propionate-producing fermentative bacterium.</title>
        <authorList>
            <person name="Qiu Y.-L."/>
            <person name="Tourlousse D.M."/>
            <person name="Matsuura N."/>
            <person name="Ohashi A."/>
            <person name="Sekiguchi Y."/>
        </authorList>
    </citation>
    <scope>NUCLEOTIDE SEQUENCE [LARGE SCALE GENOMIC DNA]</scope>
    <source>
        <strain evidence="3">NM7</strain>
    </source>
</reference>
<dbReference type="InterPro" id="IPR011322">
    <property type="entry name" value="N-reg_PII-like_a/b"/>
</dbReference>
<dbReference type="Gene3D" id="3.30.70.120">
    <property type="match status" value="1"/>
</dbReference>
<sequence>MEKSHSILKFYLSTTDKLNNKLLYEYIVQEARKQGISGTTVYRGIMGYGLSSTIYSSKFWELTEKLPVMIEMIDETDKLEAFYEYLEPELLEMPKGCLITLDPITIKLHKSGKH</sequence>
<dbReference type="RefSeq" id="WP_068701787.1">
    <property type="nucleotide sequence ID" value="NZ_BDCR01000001.1"/>
</dbReference>
<keyword evidence="3" id="KW-1185">Reference proteome</keyword>
<reference evidence="3" key="1">
    <citation type="submission" date="2016-04" db="EMBL/GenBank/DDBJ databases">
        <title>Draft genome sequence of Paludibacter jiangxiensis strain NM7.</title>
        <authorList>
            <person name="Qiu Y."/>
            <person name="Matsuura N."/>
            <person name="Ohashi A."/>
            <person name="Tourlousse M.D."/>
            <person name="Sekiguchi Y."/>
        </authorList>
    </citation>
    <scope>NUCLEOTIDE SEQUENCE [LARGE SCALE GENOMIC DNA]</scope>
    <source>
        <strain evidence="3">NM7</strain>
    </source>
</reference>
<protein>
    <submittedName>
        <fullName evidence="2">Uncharacterized protein</fullName>
    </submittedName>
</protein>
<dbReference type="PANTHER" id="PTHR35983">
    <property type="entry name" value="UPF0166 PROTEIN TM_0021"/>
    <property type="match status" value="1"/>
</dbReference>
<dbReference type="Pfam" id="PF02641">
    <property type="entry name" value="DUF190"/>
    <property type="match status" value="1"/>
</dbReference>
<evidence type="ECO:0000313" key="3">
    <source>
        <dbReference type="Proteomes" id="UP000076586"/>
    </source>
</evidence>
<gene>
    <name evidence="2" type="ORF">PJIAN_1558</name>
</gene>
<evidence type="ECO:0000256" key="1">
    <source>
        <dbReference type="ARBA" id="ARBA00010554"/>
    </source>
</evidence>
<accession>A0A170YQ19</accession>
<dbReference type="EMBL" id="BDCR01000001">
    <property type="protein sequence ID" value="GAT61969.1"/>
    <property type="molecule type" value="Genomic_DNA"/>
</dbReference>
<dbReference type="AlphaFoldDB" id="A0A170YQ19"/>
<comment type="similarity">
    <text evidence="1">Belongs to the UPF0166 family.</text>
</comment>
<name>A0A170YQ19_9BACT</name>
<organism evidence="2 3">
    <name type="scientific">Paludibacter jiangxiensis</name>
    <dbReference type="NCBI Taxonomy" id="681398"/>
    <lineage>
        <taxon>Bacteria</taxon>
        <taxon>Pseudomonadati</taxon>
        <taxon>Bacteroidota</taxon>
        <taxon>Bacteroidia</taxon>
        <taxon>Bacteroidales</taxon>
        <taxon>Paludibacteraceae</taxon>
        <taxon>Paludibacter</taxon>
    </lineage>
</organism>
<comment type="caution">
    <text evidence="2">The sequence shown here is derived from an EMBL/GenBank/DDBJ whole genome shotgun (WGS) entry which is preliminary data.</text>
</comment>
<dbReference type="PANTHER" id="PTHR35983:SF1">
    <property type="entry name" value="UPF0166 PROTEIN TM_0021"/>
    <property type="match status" value="1"/>
</dbReference>
<dbReference type="InterPro" id="IPR003793">
    <property type="entry name" value="UPF0166"/>
</dbReference>